<gene>
    <name evidence="1" type="ORF">GCM10010151_73900</name>
</gene>
<name>A0ABP3HM74_9ACTN</name>
<protein>
    <submittedName>
        <fullName evidence="1">Uncharacterized protein</fullName>
    </submittedName>
</protein>
<reference evidence="2" key="1">
    <citation type="journal article" date="2019" name="Int. J. Syst. Evol. Microbiol.">
        <title>The Global Catalogue of Microorganisms (GCM) 10K type strain sequencing project: providing services to taxonomists for standard genome sequencing and annotation.</title>
        <authorList>
            <consortium name="The Broad Institute Genomics Platform"/>
            <consortium name="The Broad Institute Genome Sequencing Center for Infectious Disease"/>
            <person name="Wu L."/>
            <person name="Ma J."/>
        </authorList>
    </citation>
    <scope>NUCLEOTIDE SEQUENCE [LARGE SCALE GENOMIC DNA]</scope>
    <source>
        <strain evidence="2">JCM 3146</strain>
    </source>
</reference>
<dbReference type="EMBL" id="BAAABM010000073">
    <property type="protein sequence ID" value="GAA0373046.1"/>
    <property type="molecule type" value="Genomic_DNA"/>
</dbReference>
<evidence type="ECO:0000313" key="2">
    <source>
        <dbReference type="Proteomes" id="UP001501822"/>
    </source>
</evidence>
<accession>A0ABP3HM74</accession>
<evidence type="ECO:0000313" key="1">
    <source>
        <dbReference type="EMBL" id="GAA0373046.1"/>
    </source>
</evidence>
<proteinExistence type="predicted"/>
<organism evidence="1 2">
    <name type="scientific">Actinoallomurus spadix</name>
    <dbReference type="NCBI Taxonomy" id="79912"/>
    <lineage>
        <taxon>Bacteria</taxon>
        <taxon>Bacillati</taxon>
        <taxon>Actinomycetota</taxon>
        <taxon>Actinomycetes</taxon>
        <taxon>Streptosporangiales</taxon>
        <taxon>Thermomonosporaceae</taxon>
        <taxon>Actinoallomurus</taxon>
    </lineage>
</organism>
<comment type="caution">
    <text evidence="1">The sequence shown here is derived from an EMBL/GenBank/DDBJ whole genome shotgun (WGS) entry which is preliminary data.</text>
</comment>
<keyword evidence="2" id="KW-1185">Reference proteome</keyword>
<sequence>MGEEQWAVIVAQVQRRLPGWVIVRAPYHGGLSAFGACTRQTTVIDASDPDTLIALCRAAELAAASSARTTP</sequence>
<dbReference type="Proteomes" id="UP001501822">
    <property type="component" value="Unassembled WGS sequence"/>
</dbReference>
<dbReference type="RefSeq" id="WP_252809034.1">
    <property type="nucleotide sequence ID" value="NZ_BAAABM010000073.1"/>
</dbReference>